<name>A0A8X6IT67_NEPPI</name>
<reference evidence="1" key="1">
    <citation type="submission" date="2020-08" db="EMBL/GenBank/DDBJ databases">
        <title>Multicomponent nature underlies the extraordinary mechanical properties of spider dragline silk.</title>
        <authorList>
            <person name="Kono N."/>
            <person name="Nakamura H."/>
            <person name="Mori M."/>
            <person name="Yoshida Y."/>
            <person name="Ohtoshi R."/>
            <person name="Malay A.D."/>
            <person name="Moran D.A.P."/>
            <person name="Tomita M."/>
            <person name="Numata K."/>
            <person name="Arakawa K."/>
        </authorList>
    </citation>
    <scope>NUCLEOTIDE SEQUENCE</scope>
</reference>
<protein>
    <submittedName>
        <fullName evidence="1">Uncharacterized protein</fullName>
    </submittedName>
</protein>
<gene>
    <name evidence="1" type="ORF">NPIL_629341</name>
</gene>
<organism evidence="1 2">
    <name type="scientific">Nephila pilipes</name>
    <name type="common">Giant wood spider</name>
    <name type="synonym">Nephila maculata</name>
    <dbReference type="NCBI Taxonomy" id="299642"/>
    <lineage>
        <taxon>Eukaryota</taxon>
        <taxon>Metazoa</taxon>
        <taxon>Ecdysozoa</taxon>
        <taxon>Arthropoda</taxon>
        <taxon>Chelicerata</taxon>
        <taxon>Arachnida</taxon>
        <taxon>Araneae</taxon>
        <taxon>Araneomorphae</taxon>
        <taxon>Entelegynae</taxon>
        <taxon>Araneoidea</taxon>
        <taxon>Nephilidae</taxon>
        <taxon>Nephila</taxon>
    </lineage>
</organism>
<comment type="caution">
    <text evidence="1">The sequence shown here is derived from an EMBL/GenBank/DDBJ whole genome shotgun (WGS) entry which is preliminary data.</text>
</comment>
<evidence type="ECO:0000313" key="2">
    <source>
        <dbReference type="Proteomes" id="UP000887013"/>
    </source>
</evidence>
<keyword evidence="2" id="KW-1185">Reference proteome</keyword>
<dbReference type="Proteomes" id="UP000887013">
    <property type="component" value="Unassembled WGS sequence"/>
</dbReference>
<proteinExistence type="predicted"/>
<dbReference type="EMBL" id="BMAW01093251">
    <property type="protein sequence ID" value="GFS59522.1"/>
    <property type="molecule type" value="Genomic_DNA"/>
</dbReference>
<dbReference type="AlphaFoldDB" id="A0A8X6IT67"/>
<evidence type="ECO:0000313" key="1">
    <source>
        <dbReference type="EMBL" id="GFS59522.1"/>
    </source>
</evidence>
<accession>A0A8X6IT67</accession>
<sequence>MHHFLRHTDPSVGFRPRILFRHRKVDRIDRWAIMILSQPQAVFVSSTNLLCDGTTRYAKSNSKCQQDSWPHSKIHRPLGEVCR</sequence>